<keyword evidence="3" id="KW-1185">Reference proteome</keyword>
<dbReference type="EMBL" id="JACBYQ010000001">
    <property type="protein sequence ID" value="NYE94387.1"/>
    <property type="molecule type" value="Genomic_DNA"/>
</dbReference>
<dbReference type="PROSITE" id="PS51318">
    <property type="entry name" value="TAT"/>
    <property type="match status" value="1"/>
</dbReference>
<dbReference type="AlphaFoldDB" id="A0A7Y9S716"/>
<dbReference type="GO" id="GO:0008237">
    <property type="term" value="F:metallopeptidase activity"/>
    <property type="evidence" value="ECO:0007669"/>
    <property type="project" value="InterPro"/>
</dbReference>
<dbReference type="InterPro" id="IPR006311">
    <property type="entry name" value="TAT_signal"/>
</dbReference>
<evidence type="ECO:0008006" key="4">
    <source>
        <dbReference type="Google" id="ProtNLM"/>
    </source>
</evidence>
<proteinExistence type="predicted"/>
<accession>A0A7Y9S716</accession>
<dbReference type="Proteomes" id="UP000521748">
    <property type="component" value="Unassembled WGS sequence"/>
</dbReference>
<keyword evidence="1" id="KW-0732">Signal</keyword>
<name>A0A7Y9S716_9MICC</name>
<dbReference type="SUPFAM" id="SSF55486">
    <property type="entry name" value="Metalloproteases ('zincins'), catalytic domain"/>
    <property type="match status" value="1"/>
</dbReference>
<dbReference type="Gene3D" id="3.40.390.10">
    <property type="entry name" value="Collagenase (Catalytic Domain)"/>
    <property type="match status" value="1"/>
</dbReference>
<evidence type="ECO:0000313" key="3">
    <source>
        <dbReference type="Proteomes" id="UP000521748"/>
    </source>
</evidence>
<sequence>MIATSSRQRLLAAGAALALGVAGIGTATLLASPASAAPASLAAAGDTDGDGLLDSWETQGYDANGDGVIDVNLPAMGADPNRKDLFVEMDYMQGRLPSSTVAFDRMVNVFATAPVSNPNGTTGITLHLDAGTAGGTTYNLGGGNQVTYDSNLSPALTETNALKAANFDSKRAAIFYYMLWADDYDSSCSSGNAFALPNDTFIVTMGPRCGWTVTQDMQVGTFVHEFGHTLGLKHGGTDNGNYKPNYLSVMNYSFQFSGVPRADGTPYFGYSNVAPATLSETNLNESVGLGSLASGWRTTYYCPNGTAKTTTTPASQPIDWNCNGTFTSGVSTDINNDGAKGSISASNNWAEIQFGGGAVGGSGSGTLSKSAKTPTDEHELTKADWDQLRVGVLPSH</sequence>
<gene>
    <name evidence="2" type="ORF">FHU41_000608</name>
</gene>
<organism evidence="2 3">
    <name type="scientific">Psychromicrobium silvestre</name>
    <dbReference type="NCBI Taxonomy" id="1645614"/>
    <lineage>
        <taxon>Bacteria</taxon>
        <taxon>Bacillati</taxon>
        <taxon>Actinomycetota</taxon>
        <taxon>Actinomycetes</taxon>
        <taxon>Micrococcales</taxon>
        <taxon>Micrococcaceae</taxon>
        <taxon>Psychromicrobium</taxon>
    </lineage>
</organism>
<dbReference type="InterPro" id="IPR024079">
    <property type="entry name" value="MetalloPept_cat_dom_sf"/>
</dbReference>
<protein>
    <recommendedName>
        <fullName evidence="4">Metallo-peptidase family M12B Reprolysin-like</fullName>
    </recommendedName>
</protein>
<dbReference type="InterPro" id="IPR028994">
    <property type="entry name" value="Integrin_alpha_N"/>
</dbReference>
<feature type="chain" id="PRO_5031558824" description="Metallo-peptidase family M12B Reprolysin-like" evidence="1">
    <location>
        <begin position="37"/>
        <end position="396"/>
    </location>
</feature>
<evidence type="ECO:0000256" key="1">
    <source>
        <dbReference type="SAM" id="SignalP"/>
    </source>
</evidence>
<comment type="caution">
    <text evidence="2">The sequence shown here is derived from an EMBL/GenBank/DDBJ whole genome shotgun (WGS) entry which is preliminary data.</text>
</comment>
<dbReference type="RefSeq" id="WP_179388157.1">
    <property type="nucleotide sequence ID" value="NZ_JACBYQ010000001.1"/>
</dbReference>
<evidence type="ECO:0000313" key="2">
    <source>
        <dbReference type="EMBL" id="NYE94387.1"/>
    </source>
</evidence>
<reference evidence="2 3" key="1">
    <citation type="submission" date="2020-07" db="EMBL/GenBank/DDBJ databases">
        <title>Sequencing the genomes of 1000 actinobacteria strains.</title>
        <authorList>
            <person name="Klenk H.-P."/>
        </authorList>
    </citation>
    <scope>NUCLEOTIDE SEQUENCE [LARGE SCALE GENOMIC DNA]</scope>
    <source>
        <strain evidence="2 3">DSM 102047</strain>
    </source>
</reference>
<feature type="signal peptide" evidence="1">
    <location>
        <begin position="1"/>
        <end position="36"/>
    </location>
</feature>
<dbReference type="SUPFAM" id="SSF69318">
    <property type="entry name" value="Integrin alpha N-terminal domain"/>
    <property type="match status" value="1"/>
</dbReference>